<dbReference type="Gene3D" id="3.40.50.1820">
    <property type="entry name" value="alpha/beta hydrolase"/>
    <property type="match status" value="1"/>
</dbReference>
<dbReference type="EMBL" id="QHKI01000023">
    <property type="protein sequence ID" value="RSM82232.1"/>
    <property type="molecule type" value="Genomic_DNA"/>
</dbReference>
<accession>A0A428Z5W0</accession>
<dbReference type="Proteomes" id="UP000287547">
    <property type="component" value="Unassembled WGS sequence"/>
</dbReference>
<dbReference type="SUPFAM" id="SSF53474">
    <property type="entry name" value="alpha/beta-Hydrolases"/>
    <property type="match status" value="1"/>
</dbReference>
<protein>
    <recommendedName>
        <fullName evidence="3">Alpha/beta hydrolase</fullName>
    </recommendedName>
</protein>
<reference evidence="1 2" key="1">
    <citation type="submission" date="2018-05" db="EMBL/GenBank/DDBJ databases">
        <title>Evolution of GPA BGCs.</title>
        <authorList>
            <person name="Waglechner N."/>
            <person name="Wright G.D."/>
        </authorList>
    </citation>
    <scope>NUCLEOTIDE SEQUENCE [LARGE SCALE GENOMIC DNA]</scope>
    <source>
        <strain evidence="1 2">A82846</strain>
    </source>
</reference>
<evidence type="ECO:0000313" key="1">
    <source>
        <dbReference type="EMBL" id="RSM82232.1"/>
    </source>
</evidence>
<dbReference type="AlphaFoldDB" id="A0A428Z5W0"/>
<dbReference type="InterPro" id="IPR029058">
    <property type="entry name" value="AB_hydrolase_fold"/>
</dbReference>
<sequence length="443" mass="47831">MITTAVMVAALIAPGAAVVEAHRVHTGVIDGAQYRVEVPSKWNGKVLIYSHGIYPNGYIPEQIELTNRVEAKPVLLERGYALAASLYSKPHGLSVREAVHDQGALLTWFTKNVGRPRQVLAWGASGGGLNSVVLGEKDHRIDGVLAMCGPVAGGTALFNQFLDIGFTVRTLLAPELEIVRIANPAANVAKAHEVITAALATPSGRARLALANSFAGVPGWSRTLQPRSTDVAEQIRQQTRFVAGVYDDLIWGDLRSDVEITAGGNPSWNVGVDYRRVLSRASERNLVEQAYREAGMSLSADLDKLAAAPRIAPDWRAVETLTRVGTPMGRGKAPVVTLHPVGDGVAPEHERTYGARVDSSQIRQLYVNRGGHCMHTAAEELTALGVLEHRVNTGRWPDTSPEALNATAGQYGPQFGGLFDWLHNEFGVVQPAFVRFQPGYLPR</sequence>
<comment type="caution">
    <text evidence="1">The sequence shown here is derived from an EMBL/GenBank/DDBJ whole genome shotgun (WGS) entry which is preliminary data.</text>
</comment>
<proteinExistence type="predicted"/>
<name>A0A428Z5W0_KIBAR</name>
<evidence type="ECO:0000313" key="2">
    <source>
        <dbReference type="Proteomes" id="UP000287547"/>
    </source>
</evidence>
<organism evidence="1 2">
    <name type="scientific">Kibdelosporangium aridum</name>
    <dbReference type="NCBI Taxonomy" id="2030"/>
    <lineage>
        <taxon>Bacteria</taxon>
        <taxon>Bacillati</taxon>
        <taxon>Actinomycetota</taxon>
        <taxon>Actinomycetes</taxon>
        <taxon>Pseudonocardiales</taxon>
        <taxon>Pseudonocardiaceae</taxon>
        <taxon>Kibdelosporangium</taxon>
    </lineage>
</organism>
<evidence type="ECO:0008006" key="3">
    <source>
        <dbReference type="Google" id="ProtNLM"/>
    </source>
</evidence>
<dbReference type="OrthoDB" id="7197847at2"/>
<gene>
    <name evidence="1" type="ORF">DMH04_25805</name>
</gene>